<evidence type="ECO:0000313" key="4">
    <source>
        <dbReference type="Proteomes" id="UP000298763"/>
    </source>
</evidence>
<accession>A0A4P8HPI3</accession>
<dbReference type="EMBL" id="CP040017">
    <property type="protein sequence ID" value="QCP10408.1"/>
    <property type="molecule type" value="Genomic_DNA"/>
</dbReference>
<gene>
    <name evidence="3" type="ORF">FCL38_08160</name>
    <name evidence="2" type="ORF">FHS02_002029</name>
</gene>
<proteinExistence type="predicted"/>
<evidence type="ECO:0000313" key="5">
    <source>
        <dbReference type="Proteomes" id="UP000584325"/>
    </source>
</evidence>
<organism evidence="2 5">
    <name type="scientific">Pseudoduganella umbonata</name>
    <dbReference type="NCBI Taxonomy" id="864828"/>
    <lineage>
        <taxon>Bacteria</taxon>
        <taxon>Pseudomonadati</taxon>
        <taxon>Pseudomonadota</taxon>
        <taxon>Betaproteobacteria</taxon>
        <taxon>Burkholderiales</taxon>
        <taxon>Oxalobacteraceae</taxon>
        <taxon>Telluria group</taxon>
        <taxon>Pseudoduganella</taxon>
    </lineage>
</organism>
<evidence type="ECO:0000313" key="3">
    <source>
        <dbReference type="EMBL" id="QCP10408.1"/>
    </source>
</evidence>
<dbReference type="RefSeq" id="WP_137313292.1">
    <property type="nucleotide sequence ID" value="NZ_CP040017.1"/>
</dbReference>
<dbReference type="Proteomes" id="UP000584325">
    <property type="component" value="Unassembled WGS sequence"/>
</dbReference>
<keyword evidence="1" id="KW-0732">Signal</keyword>
<dbReference type="EMBL" id="JACHXS010000003">
    <property type="protein sequence ID" value="MBB3221222.1"/>
    <property type="molecule type" value="Genomic_DNA"/>
</dbReference>
<protein>
    <submittedName>
        <fullName evidence="3">FecR domain-containing protein</fullName>
    </submittedName>
</protein>
<reference evidence="3 4" key="1">
    <citation type="submission" date="2019-05" db="EMBL/GenBank/DDBJ databases">
        <title>Draft Genome Sequences of Six Type Strains of the Genus Massilia.</title>
        <authorList>
            <person name="Miess H."/>
            <person name="Frediansyhah A."/>
            <person name="Gross H."/>
        </authorList>
    </citation>
    <scope>NUCLEOTIDE SEQUENCE [LARGE SCALE GENOMIC DNA]</scope>
    <source>
        <strain evidence="3 4">DSMZ 26121</strain>
    </source>
</reference>
<feature type="signal peptide" evidence="1">
    <location>
        <begin position="1"/>
        <end position="19"/>
    </location>
</feature>
<keyword evidence="4" id="KW-1185">Reference proteome</keyword>
<reference evidence="2 5" key="2">
    <citation type="submission" date="2020-08" db="EMBL/GenBank/DDBJ databases">
        <title>Genomic Encyclopedia of Type Strains, Phase III (KMG-III): the genomes of soil and plant-associated and newly described type strains.</title>
        <authorList>
            <person name="Whitman W."/>
        </authorList>
    </citation>
    <scope>NUCLEOTIDE SEQUENCE [LARGE SCALE GENOMIC DNA]</scope>
    <source>
        <strain evidence="2 5">CECT 7753</strain>
    </source>
</reference>
<dbReference type="OrthoDB" id="8751479at2"/>
<evidence type="ECO:0000313" key="2">
    <source>
        <dbReference type="EMBL" id="MBB3221222.1"/>
    </source>
</evidence>
<sequence length="280" mass="29108">MPAALLAAALLLASGPVAAQQAVISHAEQPSRLIRKTTVHQAFAGVRLQAGDIVESGTHTVQIEWPNGARVALGPASSILVHNAAGLPSATVLRGWSKFAATAPAGGRLALEAGVLALQATAASGIVYLAPDSTELFVESGTVPATDMARAAVPAVPVGSGQYAVRHASRPLDVAPRAPRLFIGRMPRAFLDPLVAVAALVPAAAALPQRDVDAADIAAWRDAGATARRRLASQFAPRLADPAFRRDAESVLAGQPEWRDALRRHNAVKNRTSAPLNQLF</sequence>
<evidence type="ECO:0000256" key="1">
    <source>
        <dbReference type="SAM" id="SignalP"/>
    </source>
</evidence>
<dbReference type="Proteomes" id="UP000298763">
    <property type="component" value="Chromosome"/>
</dbReference>
<name>A0A4P8HPI3_9BURK</name>
<feature type="chain" id="PRO_5044607308" evidence="1">
    <location>
        <begin position="20"/>
        <end position="280"/>
    </location>
</feature>
<dbReference type="AlphaFoldDB" id="A0A4P8HPI3"/>